<evidence type="ECO:0000313" key="3">
    <source>
        <dbReference type="RefSeq" id="XP_022751973.1"/>
    </source>
</evidence>
<evidence type="ECO:0000313" key="2">
    <source>
        <dbReference type="Proteomes" id="UP000515121"/>
    </source>
</evidence>
<evidence type="ECO:0000256" key="1">
    <source>
        <dbReference type="SAM" id="MobiDB-lite"/>
    </source>
</evidence>
<sequence length="95" mass="10617">MKMQGGHDNEIGSERQNSDELMIVSGVQKRDDDELICVVELHEGAEIVEDTSSPKLVSNEIEQDSIQQVTLSTHSLIENVGTKTKTKFIWETTNT</sequence>
<dbReference type="GeneID" id="111300611"/>
<proteinExistence type="predicted"/>
<keyword evidence="2" id="KW-1185">Reference proteome</keyword>
<dbReference type="AlphaFoldDB" id="A0A6P5ZGJ4"/>
<name>A0A6P5ZGJ4_DURZI</name>
<dbReference type="Proteomes" id="UP000515121">
    <property type="component" value="Unplaced"/>
</dbReference>
<feature type="region of interest" description="Disordered" evidence="1">
    <location>
        <begin position="1"/>
        <end position="20"/>
    </location>
</feature>
<protein>
    <submittedName>
        <fullName evidence="3">Uncharacterized protein LOC111300611 isoform X2</fullName>
    </submittedName>
</protein>
<dbReference type="RefSeq" id="XP_022751973.1">
    <property type="nucleotide sequence ID" value="XM_022896238.1"/>
</dbReference>
<accession>A0A6P5ZGJ4</accession>
<reference evidence="3" key="1">
    <citation type="submission" date="2025-08" db="UniProtKB">
        <authorList>
            <consortium name="RefSeq"/>
        </authorList>
    </citation>
    <scope>IDENTIFICATION</scope>
    <source>
        <tissue evidence="3">Fruit stalk</tissue>
    </source>
</reference>
<organism evidence="2 3">
    <name type="scientific">Durio zibethinus</name>
    <name type="common">Durian</name>
    <dbReference type="NCBI Taxonomy" id="66656"/>
    <lineage>
        <taxon>Eukaryota</taxon>
        <taxon>Viridiplantae</taxon>
        <taxon>Streptophyta</taxon>
        <taxon>Embryophyta</taxon>
        <taxon>Tracheophyta</taxon>
        <taxon>Spermatophyta</taxon>
        <taxon>Magnoliopsida</taxon>
        <taxon>eudicotyledons</taxon>
        <taxon>Gunneridae</taxon>
        <taxon>Pentapetalae</taxon>
        <taxon>rosids</taxon>
        <taxon>malvids</taxon>
        <taxon>Malvales</taxon>
        <taxon>Malvaceae</taxon>
        <taxon>Helicteroideae</taxon>
        <taxon>Durio</taxon>
    </lineage>
</organism>
<gene>
    <name evidence="3" type="primary">LOC111300611</name>
</gene>
<feature type="compositionally biased region" description="Basic and acidic residues" evidence="1">
    <location>
        <begin position="1"/>
        <end position="18"/>
    </location>
</feature>